<sequence length="132" mass="14728">MAFLMPNVPFYFILSLNLLTYAKQTNQQKKRNKKKNLKLSSVLTRLLNYREGGGLGKDNRDTDKRRETMINTKSVASPHFTHIHASRGCRVLKDKGSTAFLSVTERAAAGGGGVDLNEAPPELHTQISLERT</sequence>
<evidence type="ECO:0000313" key="4">
    <source>
        <dbReference type="Proteomes" id="UP001469553"/>
    </source>
</evidence>
<evidence type="ECO:0000313" key="3">
    <source>
        <dbReference type="EMBL" id="MEQ2306822.1"/>
    </source>
</evidence>
<feature type="chain" id="PRO_5046199448" evidence="2">
    <location>
        <begin position="23"/>
        <end position="132"/>
    </location>
</feature>
<feature type="region of interest" description="Disordered" evidence="1">
    <location>
        <begin position="111"/>
        <end position="132"/>
    </location>
</feature>
<name>A0ABV0ZKR0_9TELE</name>
<evidence type="ECO:0000256" key="2">
    <source>
        <dbReference type="SAM" id="SignalP"/>
    </source>
</evidence>
<keyword evidence="4" id="KW-1185">Reference proteome</keyword>
<comment type="caution">
    <text evidence="3">The sequence shown here is derived from an EMBL/GenBank/DDBJ whole genome shotgun (WGS) entry which is preliminary data.</text>
</comment>
<dbReference type="Proteomes" id="UP001469553">
    <property type="component" value="Unassembled WGS sequence"/>
</dbReference>
<dbReference type="EMBL" id="JAHRIP010066588">
    <property type="protein sequence ID" value="MEQ2306822.1"/>
    <property type="molecule type" value="Genomic_DNA"/>
</dbReference>
<organism evidence="3 4">
    <name type="scientific">Ameca splendens</name>
    <dbReference type="NCBI Taxonomy" id="208324"/>
    <lineage>
        <taxon>Eukaryota</taxon>
        <taxon>Metazoa</taxon>
        <taxon>Chordata</taxon>
        <taxon>Craniata</taxon>
        <taxon>Vertebrata</taxon>
        <taxon>Euteleostomi</taxon>
        <taxon>Actinopterygii</taxon>
        <taxon>Neopterygii</taxon>
        <taxon>Teleostei</taxon>
        <taxon>Neoteleostei</taxon>
        <taxon>Acanthomorphata</taxon>
        <taxon>Ovalentaria</taxon>
        <taxon>Atherinomorphae</taxon>
        <taxon>Cyprinodontiformes</taxon>
        <taxon>Goodeidae</taxon>
        <taxon>Ameca</taxon>
    </lineage>
</organism>
<evidence type="ECO:0000256" key="1">
    <source>
        <dbReference type="SAM" id="MobiDB-lite"/>
    </source>
</evidence>
<protein>
    <submittedName>
        <fullName evidence="3">Uncharacterized protein</fullName>
    </submittedName>
</protein>
<proteinExistence type="predicted"/>
<keyword evidence="2" id="KW-0732">Signal</keyword>
<accession>A0ABV0ZKR0</accession>
<reference evidence="3 4" key="1">
    <citation type="submission" date="2021-06" db="EMBL/GenBank/DDBJ databases">
        <authorList>
            <person name="Palmer J.M."/>
        </authorList>
    </citation>
    <scope>NUCLEOTIDE SEQUENCE [LARGE SCALE GENOMIC DNA]</scope>
    <source>
        <strain evidence="3 4">AS_MEX2019</strain>
        <tissue evidence="3">Muscle</tissue>
    </source>
</reference>
<gene>
    <name evidence="3" type="ORF">AMECASPLE_012177</name>
</gene>
<feature type="signal peptide" evidence="2">
    <location>
        <begin position="1"/>
        <end position="22"/>
    </location>
</feature>